<dbReference type="PRINTS" id="PR00111">
    <property type="entry name" value="ABHYDROLASE"/>
</dbReference>
<evidence type="ECO:0000256" key="1">
    <source>
        <dbReference type="SAM" id="SignalP"/>
    </source>
</evidence>
<dbReference type="InterPro" id="IPR000073">
    <property type="entry name" value="AB_hydrolase_1"/>
</dbReference>
<feature type="domain" description="AB hydrolase-1" evidence="2">
    <location>
        <begin position="52"/>
        <end position="292"/>
    </location>
</feature>
<feature type="chain" id="PRO_5032535161" evidence="1">
    <location>
        <begin position="20"/>
        <end position="304"/>
    </location>
</feature>
<dbReference type="InterPro" id="IPR029058">
    <property type="entry name" value="AB_hydrolase_fold"/>
</dbReference>
<evidence type="ECO:0000259" key="2">
    <source>
        <dbReference type="Pfam" id="PF00561"/>
    </source>
</evidence>
<evidence type="ECO:0000313" key="4">
    <source>
        <dbReference type="Proteomes" id="UP000527143"/>
    </source>
</evidence>
<accession>A0A840YJD9</accession>
<dbReference type="Pfam" id="PF00561">
    <property type="entry name" value="Abhydrolase_1"/>
    <property type="match status" value="1"/>
</dbReference>
<keyword evidence="4" id="KW-1185">Reference proteome</keyword>
<dbReference type="PANTHER" id="PTHR43689">
    <property type="entry name" value="HYDROLASE"/>
    <property type="match status" value="1"/>
</dbReference>
<reference evidence="3 4" key="1">
    <citation type="submission" date="2020-08" db="EMBL/GenBank/DDBJ databases">
        <title>Genomic Encyclopedia of Type Strains, Phase IV (KMG-IV): sequencing the most valuable type-strain genomes for metagenomic binning, comparative biology and taxonomic classification.</title>
        <authorList>
            <person name="Goeker M."/>
        </authorList>
    </citation>
    <scope>NUCLEOTIDE SEQUENCE [LARGE SCALE GENOMIC DNA]</scope>
    <source>
        <strain evidence="3 4">DSM 26736</strain>
    </source>
</reference>
<sequence length="304" mass="31869">MLGMVALAGAGLAGWSAFAARKAEELAPADGLFMHLPGGRLHYVDLGPKDAPALVMIHGLMGQLRNFSHSLAERLIADHRVILVDRPGWGYSTIKGSRPGIAGQAASVAALIEQLDLDRPLVVGHSLGGAVALALGLGRPELIRGLSLIAPLSQPVDRAPGAFVGLLAPAPLRFAAAWLGAAPMGTLTRPSMARAVFAPDPVPGDFVTRGGGALAIRPKSYMAGSFELLHVRSEMIKLRARYAEMRVPVAILFGAQDRLLDPTLNGEQTAREIPGATLTLVDGGHMLPVTHPDVTAAWLRGIMA</sequence>
<dbReference type="SUPFAM" id="SSF53474">
    <property type="entry name" value="alpha/beta-Hydrolases"/>
    <property type="match status" value="1"/>
</dbReference>
<protein>
    <submittedName>
        <fullName evidence="3">Pimeloyl-ACP methyl ester carboxylesterase</fullName>
    </submittedName>
</protein>
<organism evidence="3 4">
    <name type="scientific">Sphingomonas xinjiangensis</name>
    <dbReference type="NCBI Taxonomy" id="643568"/>
    <lineage>
        <taxon>Bacteria</taxon>
        <taxon>Pseudomonadati</taxon>
        <taxon>Pseudomonadota</taxon>
        <taxon>Alphaproteobacteria</taxon>
        <taxon>Sphingomonadales</taxon>
        <taxon>Sphingomonadaceae</taxon>
        <taxon>Sphingomonas</taxon>
    </lineage>
</organism>
<dbReference type="RefSeq" id="WP_184087608.1">
    <property type="nucleotide sequence ID" value="NZ_JACIJF010000006.1"/>
</dbReference>
<dbReference type="Gene3D" id="3.40.50.1820">
    <property type="entry name" value="alpha/beta hydrolase"/>
    <property type="match status" value="1"/>
</dbReference>
<dbReference type="Proteomes" id="UP000527143">
    <property type="component" value="Unassembled WGS sequence"/>
</dbReference>
<dbReference type="PANTHER" id="PTHR43689:SF8">
    <property type="entry name" value="ALPHA_BETA-HYDROLASES SUPERFAMILY PROTEIN"/>
    <property type="match status" value="1"/>
</dbReference>
<evidence type="ECO:0000313" key="3">
    <source>
        <dbReference type="EMBL" id="MBB5711088.1"/>
    </source>
</evidence>
<name>A0A840YJD9_9SPHN</name>
<proteinExistence type="predicted"/>
<comment type="caution">
    <text evidence="3">The sequence shown here is derived from an EMBL/GenBank/DDBJ whole genome shotgun (WGS) entry which is preliminary data.</text>
</comment>
<keyword evidence="1" id="KW-0732">Signal</keyword>
<dbReference type="EMBL" id="JACIJF010000006">
    <property type="protein sequence ID" value="MBB5711088.1"/>
    <property type="molecule type" value="Genomic_DNA"/>
</dbReference>
<gene>
    <name evidence="3" type="ORF">FHT02_002329</name>
</gene>
<feature type="signal peptide" evidence="1">
    <location>
        <begin position="1"/>
        <end position="19"/>
    </location>
</feature>
<dbReference type="AlphaFoldDB" id="A0A840YJD9"/>